<keyword evidence="2" id="KW-1185">Reference proteome</keyword>
<dbReference type="Proteomes" id="UP000276133">
    <property type="component" value="Unassembled WGS sequence"/>
</dbReference>
<protein>
    <submittedName>
        <fullName evidence="1">Uncharacterized protein</fullName>
    </submittedName>
</protein>
<dbReference type="EMBL" id="REGN01003701">
    <property type="protein sequence ID" value="RNA21272.1"/>
    <property type="molecule type" value="Genomic_DNA"/>
</dbReference>
<evidence type="ECO:0000313" key="1">
    <source>
        <dbReference type="EMBL" id="RNA21272.1"/>
    </source>
</evidence>
<reference evidence="1 2" key="1">
    <citation type="journal article" date="2018" name="Sci. Rep.">
        <title>Genomic signatures of local adaptation to the degree of environmental predictability in rotifers.</title>
        <authorList>
            <person name="Franch-Gras L."/>
            <person name="Hahn C."/>
            <person name="Garcia-Roger E.M."/>
            <person name="Carmona M.J."/>
            <person name="Serra M."/>
            <person name="Gomez A."/>
        </authorList>
    </citation>
    <scope>NUCLEOTIDE SEQUENCE [LARGE SCALE GENOMIC DNA]</scope>
    <source>
        <strain evidence="1">HYR1</strain>
    </source>
</reference>
<evidence type="ECO:0000313" key="2">
    <source>
        <dbReference type="Proteomes" id="UP000276133"/>
    </source>
</evidence>
<name>A0A3M7RCE8_BRAPC</name>
<comment type="caution">
    <text evidence="1">The sequence shown here is derived from an EMBL/GenBank/DDBJ whole genome shotgun (WGS) entry which is preliminary data.</text>
</comment>
<gene>
    <name evidence="1" type="ORF">BpHYR1_020308</name>
</gene>
<accession>A0A3M7RCE8</accession>
<organism evidence="1 2">
    <name type="scientific">Brachionus plicatilis</name>
    <name type="common">Marine rotifer</name>
    <name type="synonym">Brachionus muelleri</name>
    <dbReference type="NCBI Taxonomy" id="10195"/>
    <lineage>
        <taxon>Eukaryota</taxon>
        <taxon>Metazoa</taxon>
        <taxon>Spiralia</taxon>
        <taxon>Gnathifera</taxon>
        <taxon>Rotifera</taxon>
        <taxon>Eurotatoria</taxon>
        <taxon>Monogononta</taxon>
        <taxon>Pseudotrocha</taxon>
        <taxon>Ploima</taxon>
        <taxon>Brachionidae</taxon>
        <taxon>Brachionus</taxon>
    </lineage>
</organism>
<sequence>MVYADKVLCRLFCLKYIFEQVLAQCINVPLASNGIRCGQIGNLVKFYTLVNYLVFAIFTADDYALWIDVVTRGIQIEALNMHSYISKIKIGSNIFLGIINIQKKLITKASIKTIKNNNGNLFEYFEIYSKNYQLHYILEFFQLDFFLFLFIDTGCQLAESKKILAIIGIYATLSYSANFKSKNVQSSTNTIIFFYLTNFSFCDHIILHLRKLRFQKFWLLNSGLIPLYIV</sequence>
<dbReference type="AlphaFoldDB" id="A0A3M7RCE8"/>
<proteinExistence type="predicted"/>